<reference evidence="3" key="1">
    <citation type="journal article" date="2023" name="Proc. Natl. Acad. Sci. U.S.A.">
        <title>Genomic and structural basis for evolution of tropane alkaloid biosynthesis.</title>
        <authorList>
            <person name="Wanga Y.-J."/>
            <person name="Taina T."/>
            <person name="Yua J.-Y."/>
            <person name="Lia J."/>
            <person name="Xua B."/>
            <person name="Chenc J."/>
            <person name="D'Auriad J.C."/>
            <person name="Huanga J.-P."/>
            <person name="Huanga S.-X."/>
        </authorList>
    </citation>
    <scope>NUCLEOTIDE SEQUENCE [LARGE SCALE GENOMIC DNA]</scope>
    <source>
        <strain evidence="3">cv. KIB-2019</strain>
    </source>
</reference>
<proteinExistence type="predicted"/>
<keyword evidence="3" id="KW-1185">Reference proteome</keyword>
<feature type="compositionally biased region" description="Basic and acidic residues" evidence="1">
    <location>
        <begin position="682"/>
        <end position="695"/>
    </location>
</feature>
<organism evidence="2 3">
    <name type="scientific">Anisodus acutangulus</name>
    <dbReference type="NCBI Taxonomy" id="402998"/>
    <lineage>
        <taxon>Eukaryota</taxon>
        <taxon>Viridiplantae</taxon>
        <taxon>Streptophyta</taxon>
        <taxon>Embryophyta</taxon>
        <taxon>Tracheophyta</taxon>
        <taxon>Spermatophyta</taxon>
        <taxon>Magnoliopsida</taxon>
        <taxon>eudicotyledons</taxon>
        <taxon>Gunneridae</taxon>
        <taxon>Pentapetalae</taxon>
        <taxon>asterids</taxon>
        <taxon>lamiids</taxon>
        <taxon>Solanales</taxon>
        <taxon>Solanaceae</taxon>
        <taxon>Solanoideae</taxon>
        <taxon>Hyoscyameae</taxon>
        <taxon>Anisodus</taxon>
    </lineage>
</organism>
<dbReference type="Proteomes" id="UP001152561">
    <property type="component" value="Unassembled WGS sequence"/>
</dbReference>
<gene>
    <name evidence="2" type="ORF">K7X08_021979</name>
</gene>
<protein>
    <recommendedName>
        <fullName evidence="4">DUF3741 domain-containing protein</fullName>
    </recommendedName>
</protein>
<dbReference type="EMBL" id="JAJAGQ010000023">
    <property type="protein sequence ID" value="KAJ8528287.1"/>
    <property type="molecule type" value="Genomic_DNA"/>
</dbReference>
<feature type="compositionally biased region" description="Polar residues" evidence="1">
    <location>
        <begin position="655"/>
        <end position="672"/>
    </location>
</feature>
<evidence type="ECO:0000313" key="3">
    <source>
        <dbReference type="Proteomes" id="UP001152561"/>
    </source>
</evidence>
<feature type="compositionally biased region" description="Polar residues" evidence="1">
    <location>
        <begin position="743"/>
        <end position="760"/>
    </location>
</feature>
<feature type="region of interest" description="Disordered" evidence="1">
    <location>
        <begin position="635"/>
        <end position="776"/>
    </location>
</feature>
<dbReference type="Gene3D" id="6.10.140.1620">
    <property type="match status" value="1"/>
</dbReference>
<sequence>MVKMMEKDTTFTRRERSQNLILQFFQLLRNPEGSLILCLEERIHYSDTRMEEEEFKSSPKKYSEAEADDSTKFNNSLQELKDLCSQLHHAADYCEKAFVKAEEARDVIENTKEYICRAVITVIDRLGSVSAKLECRISTIGTATETELRIDATFHRRYISSPTRDLRRMKQMSRGFGIPIDNKIVDKDEFEAEEDQKSSFSPPVLPVRDDLSVVPKSQNSNFEFQEGRKLKRNILNWRPMHNKEISDSKLKKKFQLSIFEKFFKTVLIYTVMYRSFVTCDDPKGVIEGKTKFKKSKIDPRNIEDHKVGKQMDSQDFAKDLLKGAFDLQESLVMLGKLQEASEYMTKLRKKESDAIGIGRTKSERVFADHRYNNKVEFEKPRLSVDHSRDCYDELREVIRDSLARQNLLPPCCASEKVRFDRRKVDLSQDFPSTSSSESSIEKACVVDGRKLVMSPEFPSTSSSVSSMVQSQEFQNGKPKVPNLIARLMGLEEIPWTPLHQKQLEKDKVFKQRRPILEIDLPKAKRLPEADPKRRTLDGIIETMQFKGLLRSKSSDVISHQSSASHFMKNFADDAPLIVIMKPVYAPELQAERFSTSIGDENPSEAEDSFGKRNLKEENSPVNFTMYRKLHTQKVDKSSFSREKGSNDHHVAPAGQKTNEVSIQGKLPSTKNRAASAGKTKQTKKEVIEKRVDRTQRAPAAKKSVEMKNAELNDTTKFQDQSKRTTAKVRKPEKKSNAPEKVVATSNSNISKRTTAVASHNSTKRKKNVKTDKSVKSSSIVPMAENMEHKDDNIQIVHTVEQDSDITITKVTSTEELPCEEVKEILENVVIDNLKNGEIFECDSTVPSVQCDQDIPLMEHISYQIHLGSTEKENLKCTAATRCLLLSSESFLSRAEELSDTDAWEPTLWKTISIDKKMPKSTLVLDCANELLEIKRYQHALAIYKNPVNMSKVLSISFDKLMNEICDSIEVLKSYTKVDGNALSVDTIYALHERDISFNGVVSTTWDLGWRNAFTLDEVEQVVTDIEKHVLNEIIDDVLTEFTL</sequence>
<accession>A0A9Q1QVT9</accession>
<dbReference type="PANTHER" id="PTHR34282">
    <property type="entry name" value="OS01G0228800 PROTEIN-RELATED"/>
    <property type="match status" value="1"/>
</dbReference>
<feature type="compositionally biased region" description="Basic and acidic residues" evidence="1">
    <location>
        <begin position="635"/>
        <end position="650"/>
    </location>
</feature>
<dbReference type="AlphaFoldDB" id="A0A9Q1QVT9"/>
<evidence type="ECO:0008006" key="4">
    <source>
        <dbReference type="Google" id="ProtNLM"/>
    </source>
</evidence>
<evidence type="ECO:0000256" key="1">
    <source>
        <dbReference type="SAM" id="MobiDB-lite"/>
    </source>
</evidence>
<comment type="caution">
    <text evidence="2">The sequence shown here is derived from an EMBL/GenBank/DDBJ whole genome shotgun (WGS) entry which is preliminary data.</text>
</comment>
<dbReference type="PANTHER" id="PTHR34282:SF2">
    <property type="entry name" value="DUF3741 DOMAIN-CONTAINING PROTEIN"/>
    <property type="match status" value="1"/>
</dbReference>
<evidence type="ECO:0000313" key="2">
    <source>
        <dbReference type="EMBL" id="KAJ8528287.1"/>
    </source>
</evidence>
<dbReference type="OrthoDB" id="1079501at2759"/>
<name>A0A9Q1QVT9_9SOLA</name>